<accession>A0A934WA78</accession>
<evidence type="ECO:0000259" key="4">
    <source>
        <dbReference type="Pfam" id="PF03446"/>
    </source>
</evidence>
<dbReference type="InterPro" id="IPR006115">
    <property type="entry name" value="6PGDH_NADP-bd"/>
</dbReference>
<dbReference type="SUPFAM" id="SSF51735">
    <property type="entry name" value="NAD(P)-binding Rossmann-fold domains"/>
    <property type="match status" value="1"/>
</dbReference>
<dbReference type="Gene3D" id="3.40.50.720">
    <property type="entry name" value="NAD(P)-binding Rossmann-like Domain"/>
    <property type="match status" value="1"/>
</dbReference>
<dbReference type="Pfam" id="PF14833">
    <property type="entry name" value="NAD_binding_11"/>
    <property type="match status" value="1"/>
</dbReference>
<keyword evidence="1" id="KW-0560">Oxidoreductase</keyword>
<dbReference type="InterPro" id="IPR013328">
    <property type="entry name" value="6PGD_dom2"/>
</dbReference>
<dbReference type="PANTHER" id="PTHR22981">
    <property type="entry name" value="3-HYDROXYISOBUTYRATE DEHYDROGENASE-RELATED"/>
    <property type="match status" value="1"/>
</dbReference>
<dbReference type="Pfam" id="PF03446">
    <property type="entry name" value="NAD_binding_2"/>
    <property type="match status" value="1"/>
</dbReference>
<dbReference type="GO" id="GO:0051287">
    <property type="term" value="F:NAD binding"/>
    <property type="evidence" value="ECO:0007669"/>
    <property type="project" value="InterPro"/>
</dbReference>
<dbReference type="Proteomes" id="UP000622890">
    <property type="component" value="Unassembled WGS sequence"/>
</dbReference>
<dbReference type="AlphaFoldDB" id="A0A934WA78"/>
<dbReference type="InterPro" id="IPR036291">
    <property type="entry name" value="NAD(P)-bd_dom_sf"/>
</dbReference>
<protein>
    <submittedName>
        <fullName evidence="6">NAD(P)-dependent oxidoreductase</fullName>
    </submittedName>
</protein>
<dbReference type="PIRSF" id="PIRSF000103">
    <property type="entry name" value="HIBADH"/>
    <property type="match status" value="1"/>
</dbReference>
<evidence type="ECO:0000256" key="1">
    <source>
        <dbReference type="ARBA" id="ARBA00023002"/>
    </source>
</evidence>
<dbReference type="InterPro" id="IPR002204">
    <property type="entry name" value="3-OH-isobutyrate_DH-rel_CS"/>
</dbReference>
<dbReference type="EMBL" id="JAEPBG010000050">
    <property type="protein sequence ID" value="MBK4739333.1"/>
    <property type="molecule type" value="Genomic_DNA"/>
</dbReference>
<keyword evidence="7" id="KW-1185">Reference proteome</keyword>
<dbReference type="InterPro" id="IPR029154">
    <property type="entry name" value="HIBADH-like_NADP-bd"/>
</dbReference>
<dbReference type="GO" id="GO:0050661">
    <property type="term" value="F:NADP binding"/>
    <property type="evidence" value="ECO:0007669"/>
    <property type="project" value="InterPro"/>
</dbReference>
<dbReference type="InterPro" id="IPR015815">
    <property type="entry name" value="HIBADH-related"/>
</dbReference>
<organism evidence="6 7">
    <name type="scientific">Noviherbaspirillum pedocola</name>
    <dbReference type="NCBI Taxonomy" id="2801341"/>
    <lineage>
        <taxon>Bacteria</taxon>
        <taxon>Pseudomonadati</taxon>
        <taxon>Pseudomonadota</taxon>
        <taxon>Betaproteobacteria</taxon>
        <taxon>Burkholderiales</taxon>
        <taxon>Oxalobacteraceae</taxon>
        <taxon>Noviherbaspirillum</taxon>
    </lineage>
</organism>
<dbReference type="GO" id="GO:0016054">
    <property type="term" value="P:organic acid catabolic process"/>
    <property type="evidence" value="ECO:0007669"/>
    <property type="project" value="UniProtKB-ARBA"/>
</dbReference>
<name>A0A934WA78_9BURK</name>
<reference evidence="6" key="1">
    <citation type="submission" date="2021-01" db="EMBL/GenBank/DDBJ databases">
        <title>Genome sequence of strain Noviherbaspirillum sp. DKR-6.</title>
        <authorList>
            <person name="Chaudhary D.K."/>
        </authorList>
    </citation>
    <scope>NUCLEOTIDE SEQUENCE</scope>
    <source>
        <strain evidence="6">DKR-6</strain>
    </source>
</reference>
<feature type="domain" description="3-hydroxyisobutyrate dehydrogenase-like NAD-binding" evidence="5">
    <location>
        <begin position="168"/>
        <end position="287"/>
    </location>
</feature>
<dbReference type="InterPro" id="IPR008927">
    <property type="entry name" value="6-PGluconate_DH-like_C_sf"/>
</dbReference>
<dbReference type="SUPFAM" id="SSF48179">
    <property type="entry name" value="6-phosphogluconate dehydrogenase C-terminal domain-like"/>
    <property type="match status" value="1"/>
</dbReference>
<proteinExistence type="predicted"/>
<dbReference type="RefSeq" id="WP_200598699.1">
    <property type="nucleotide sequence ID" value="NZ_JAEPBG010000050.1"/>
</dbReference>
<gene>
    <name evidence="6" type="ORF">JJB74_32520</name>
</gene>
<evidence type="ECO:0000313" key="6">
    <source>
        <dbReference type="EMBL" id="MBK4739333.1"/>
    </source>
</evidence>
<evidence type="ECO:0000256" key="2">
    <source>
        <dbReference type="ARBA" id="ARBA00023027"/>
    </source>
</evidence>
<dbReference type="Gene3D" id="1.10.1040.10">
    <property type="entry name" value="N-(1-d-carboxylethyl)-l-norvaline Dehydrogenase, domain 2"/>
    <property type="match status" value="1"/>
</dbReference>
<dbReference type="PANTHER" id="PTHR22981:SF7">
    <property type="entry name" value="3-HYDROXYISOBUTYRATE DEHYDROGENASE, MITOCHONDRIAL"/>
    <property type="match status" value="1"/>
</dbReference>
<sequence length="302" mass="31629">MTEPVNVGFLGLGQMGGAMAERLLGKAFRLHVHDPMRSAMERFVAAGAVAHDSPKSVANAASIVFACLSSPEISLSAALGPQGVVHGSAIKVYGEMSTIGKETIEQIAVGLESQEIDTIDAPVTGGPPIARAGKLTMMVAGEPTAVEIVRPLLAMIGKEIYTLGERPGMAQVMKVVNNLIMAANMIVACEGLAMGAKAGLDAGEMLRVLKAGSGQSFSACEILRRGVDGTFDFGAALSILDKDVMLGLREANALNVEMPVIDQARQVWHSALEAGWGDQDFTTILKVVEQRNGTLVRGKTSS</sequence>
<keyword evidence="2" id="KW-0520">NAD</keyword>
<comment type="caution">
    <text evidence="6">The sequence shown here is derived from an EMBL/GenBank/DDBJ whole genome shotgun (WGS) entry which is preliminary data.</text>
</comment>
<evidence type="ECO:0000259" key="5">
    <source>
        <dbReference type="Pfam" id="PF14833"/>
    </source>
</evidence>
<evidence type="ECO:0000313" key="7">
    <source>
        <dbReference type="Proteomes" id="UP000622890"/>
    </source>
</evidence>
<evidence type="ECO:0000256" key="3">
    <source>
        <dbReference type="PIRSR" id="PIRSR000103-1"/>
    </source>
</evidence>
<dbReference type="GO" id="GO:0016616">
    <property type="term" value="F:oxidoreductase activity, acting on the CH-OH group of donors, NAD or NADP as acceptor"/>
    <property type="evidence" value="ECO:0007669"/>
    <property type="project" value="TreeGrafter"/>
</dbReference>
<dbReference type="PROSITE" id="PS00895">
    <property type="entry name" value="3_HYDROXYISOBUT_DH"/>
    <property type="match status" value="1"/>
</dbReference>
<feature type="active site" evidence="3">
    <location>
        <position position="174"/>
    </location>
</feature>
<feature type="domain" description="6-phosphogluconate dehydrogenase NADP-binding" evidence="4">
    <location>
        <begin position="6"/>
        <end position="164"/>
    </location>
</feature>